<feature type="coiled-coil region" evidence="11">
    <location>
        <begin position="196"/>
        <end position="223"/>
    </location>
</feature>
<sequence>MSRFVITGAVGGSTAGALAPNRLEINDFVKIEDQFSLYVQALQAISTESQNDLTSFFQIGGIHGLPYVAWDGSGQKPVSTEGWEGYCTHGSVLFPTWHRPYMMLYEQVLQSHAKDIAAKYTVDKDRWSKAAANLRQPYWDWASNTIPPPEVISLQQVTITTFNGSKVKVDNPLVRYKFHPIDPSFPQPYSNWPTTLRHATSNNANAKDNVAELKSTLASVQSDVTSKIYNLLTRVHTWPAFSNHTPGDGGSSSNSLEAIHDGIHVDVGGNGQMSDPSVAGFDPIFFLHHANVDRMLSLWAALNPNVWVTSGPAEDGTWTIPPTATIDKSTSLTPFWDKPTGYWASSAVEMTGKLGYTYPEFNGLDMGNPAAVKTAISQIVNKLYGGPSTNRFVSLAAQAPTQAAPAVQAGQQPKAGAQAPAGAAPAQLVVQAGASNPQTASVQSFGSSANVIWEWTARIHIEQYAIGGSFSVLLFLGSVPSNPAEWRTSPNFVGAHHAFVNSVPAHCANCRRQGGLVVEGFVHLNEGIARLSGLDSLEPDVVKPYLAKELHWVVQKVRFSRGSRGDVLTWATAFFKVDGTSVPLANVQSLEVTVIATPLSLEPGEVFPVPGDAVHHHDVTHGRQGGSRHA</sequence>
<dbReference type="InterPro" id="IPR016216">
    <property type="entry name" value="Monophenol_mOase_fun"/>
</dbReference>
<keyword evidence="6" id="KW-0186">Copper</keyword>
<dbReference type="Pfam" id="PF00264">
    <property type="entry name" value="Tyrosinase"/>
    <property type="match status" value="1"/>
</dbReference>
<dbReference type="Gene3D" id="1.10.1280.10">
    <property type="entry name" value="Di-copper center containing domain from catechol oxidase"/>
    <property type="match status" value="1"/>
</dbReference>
<keyword evidence="15" id="KW-1185">Reference proteome</keyword>
<dbReference type="InterPro" id="IPR041640">
    <property type="entry name" value="Tyrosinase_C"/>
</dbReference>
<evidence type="ECO:0000259" key="13">
    <source>
        <dbReference type="PROSITE" id="PS00498"/>
    </source>
</evidence>
<evidence type="ECO:0000259" key="12">
    <source>
        <dbReference type="PROSITE" id="PS00497"/>
    </source>
</evidence>
<accession>A0A4Y9Z7G4</accession>
<dbReference type="EC" id="1.14.18.1" evidence="3"/>
<dbReference type="PIRSF" id="PIRSF000340">
    <property type="entry name" value="MPO_fungal"/>
    <property type="match status" value="1"/>
</dbReference>
<evidence type="ECO:0000256" key="7">
    <source>
        <dbReference type="ARBA" id="ARBA00023033"/>
    </source>
</evidence>
<feature type="domain" description="Tyrosinase copper-binding" evidence="13">
    <location>
        <begin position="282"/>
        <end position="293"/>
    </location>
</feature>
<gene>
    <name evidence="14" type="ORF">EVG20_g3207</name>
</gene>
<dbReference type="GO" id="GO:0004503">
    <property type="term" value="F:tyrosinase activity"/>
    <property type="evidence" value="ECO:0007669"/>
    <property type="project" value="UniProtKB-EC"/>
</dbReference>
<dbReference type="PANTHER" id="PTHR11474">
    <property type="entry name" value="TYROSINASE FAMILY MEMBER"/>
    <property type="match status" value="1"/>
</dbReference>
<dbReference type="InterPro" id="IPR002227">
    <property type="entry name" value="Tyrosinase_Cu-bd"/>
</dbReference>
<comment type="catalytic activity">
    <reaction evidence="9">
        <text>2 L-dopa + O2 = 2 L-dopaquinone + 2 H2O</text>
        <dbReference type="Rhea" id="RHEA:34287"/>
        <dbReference type="ChEBI" id="CHEBI:15377"/>
        <dbReference type="ChEBI" id="CHEBI:15379"/>
        <dbReference type="ChEBI" id="CHEBI:57504"/>
        <dbReference type="ChEBI" id="CHEBI:57924"/>
        <dbReference type="EC" id="1.14.18.1"/>
    </reaction>
</comment>
<dbReference type="PRINTS" id="PR00092">
    <property type="entry name" value="TYROSINASE"/>
</dbReference>
<dbReference type="OrthoDB" id="6132182at2759"/>
<dbReference type="PROSITE" id="PS00498">
    <property type="entry name" value="TYROSINASE_2"/>
    <property type="match status" value="1"/>
</dbReference>
<dbReference type="GO" id="GO:0042438">
    <property type="term" value="P:melanin biosynthetic process"/>
    <property type="evidence" value="ECO:0007669"/>
    <property type="project" value="UniProtKB-KW"/>
</dbReference>
<dbReference type="STRING" id="205917.A0A4Y9Z7G4"/>
<comment type="cofactor">
    <cofactor evidence="1">
        <name>Cu(2+)</name>
        <dbReference type="ChEBI" id="CHEBI:29036"/>
    </cofactor>
</comment>
<dbReference type="EMBL" id="SEOQ01000140">
    <property type="protein sequence ID" value="TFY69319.1"/>
    <property type="molecule type" value="Genomic_DNA"/>
</dbReference>
<protein>
    <recommendedName>
        <fullName evidence="3">tyrosinase</fullName>
        <ecNumber evidence="3">1.14.18.1</ecNumber>
    </recommendedName>
</protein>
<keyword evidence="5" id="KW-0560">Oxidoreductase</keyword>
<dbReference type="PANTHER" id="PTHR11474:SF76">
    <property type="entry name" value="SHKT DOMAIN-CONTAINING PROTEIN"/>
    <property type="match status" value="1"/>
</dbReference>
<proteinExistence type="inferred from homology"/>
<evidence type="ECO:0000256" key="5">
    <source>
        <dbReference type="ARBA" id="ARBA00023002"/>
    </source>
</evidence>
<evidence type="ECO:0000256" key="3">
    <source>
        <dbReference type="ARBA" id="ARBA00011906"/>
    </source>
</evidence>
<name>A0A4Y9Z7G4_9AGAM</name>
<dbReference type="Gene3D" id="2.60.310.20">
    <property type="match status" value="1"/>
</dbReference>
<comment type="caution">
    <text evidence="14">The sequence shown here is derived from an EMBL/GenBank/DDBJ whole genome shotgun (WGS) entry which is preliminary data.</text>
</comment>
<evidence type="ECO:0000256" key="9">
    <source>
        <dbReference type="ARBA" id="ARBA00048233"/>
    </source>
</evidence>
<dbReference type="SUPFAM" id="SSF48056">
    <property type="entry name" value="Di-copper centre-containing domain"/>
    <property type="match status" value="1"/>
</dbReference>
<dbReference type="GO" id="GO:0046872">
    <property type="term" value="F:metal ion binding"/>
    <property type="evidence" value="ECO:0007669"/>
    <property type="project" value="UniProtKB-KW"/>
</dbReference>
<evidence type="ECO:0000313" key="14">
    <source>
        <dbReference type="EMBL" id="TFY69319.1"/>
    </source>
</evidence>
<dbReference type="InterPro" id="IPR050316">
    <property type="entry name" value="Tyrosinase/Hemocyanin"/>
</dbReference>
<dbReference type="Proteomes" id="UP000298327">
    <property type="component" value="Unassembled WGS sequence"/>
</dbReference>
<dbReference type="FunFam" id="1.10.1280.10:FF:000021">
    <property type="entry name" value="Tyrosinase"/>
    <property type="match status" value="1"/>
</dbReference>
<comment type="similarity">
    <text evidence="2">Belongs to the tyrosinase family.</text>
</comment>
<evidence type="ECO:0000313" key="15">
    <source>
        <dbReference type="Proteomes" id="UP000298327"/>
    </source>
</evidence>
<dbReference type="InterPro" id="IPR008922">
    <property type="entry name" value="Di-copper_centre_dom_sf"/>
</dbReference>
<comment type="catalytic activity">
    <reaction evidence="10">
        <text>L-tyrosine + O2 = L-dopaquinone + H2O</text>
        <dbReference type="Rhea" id="RHEA:18117"/>
        <dbReference type="ChEBI" id="CHEBI:15377"/>
        <dbReference type="ChEBI" id="CHEBI:15379"/>
        <dbReference type="ChEBI" id="CHEBI:57924"/>
        <dbReference type="ChEBI" id="CHEBI:58315"/>
        <dbReference type="EC" id="1.14.18.1"/>
    </reaction>
</comment>
<evidence type="ECO:0000256" key="6">
    <source>
        <dbReference type="ARBA" id="ARBA00023008"/>
    </source>
</evidence>
<organism evidence="14 15">
    <name type="scientific">Dentipellis fragilis</name>
    <dbReference type="NCBI Taxonomy" id="205917"/>
    <lineage>
        <taxon>Eukaryota</taxon>
        <taxon>Fungi</taxon>
        <taxon>Dikarya</taxon>
        <taxon>Basidiomycota</taxon>
        <taxon>Agaricomycotina</taxon>
        <taxon>Agaricomycetes</taxon>
        <taxon>Russulales</taxon>
        <taxon>Hericiaceae</taxon>
        <taxon>Dentipellis</taxon>
    </lineage>
</organism>
<reference evidence="14 15" key="1">
    <citation type="submission" date="2019-02" db="EMBL/GenBank/DDBJ databases">
        <title>Genome sequencing of the rare red list fungi Dentipellis fragilis.</title>
        <authorList>
            <person name="Buettner E."/>
            <person name="Kellner H."/>
        </authorList>
    </citation>
    <scope>NUCLEOTIDE SEQUENCE [LARGE SCALE GENOMIC DNA]</scope>
    <source>
        <strain evidence="14 15">DSM 105465</strain>
    </source>
</reference>
<evidence type="ECO:0000256" key="4">
    <source>
        <dbReference type="ARBA" id="ARBA00022723"/>
    </source>
</evidence>
<dbReference type="Pfam" id="PF18132">
    <property type="entry name" value="Tyrosinase_C"/>
    <property type="match status" value="1"/>
</dbReference>
<keyword evidence="7" id="KW-0503">Monooxygenase</keyword>
<evidence type="ECO:0000256" key="11">
    <source>
        <dbReference type="SAM" id="Coils"/>
    </source>
</evidence>
<evidence type="ECO:0000256" key="1">
    <source>
        <dbReference type="ARBA" id="ARBA00001973"/>
    </source>
</evidence>
<keyword evidence="11" id="KW-0175">Coiled coil</keyword>
<evidence type="ECO:0000256" key="2">
    <source>
        <dbReference type="ARBA" id="ARBA00009928"/>
    </source>
</evidence>
<dbReference type="AlphaFoldDB" id="A0A4Y9Z7G4"/>
<evidence type="ECO:0000256" key="8">
    <source>
        <dbReference type="ARBA" id="ARBA00023101"/>
    </source>
</evidence>
<keyword evidence="4" id="KW-0479">Metal-binding</keyword>
<dbReference type="PROSITE" id="PS00497">
    <property type="entry name" value="TYROSINASE_1"/>
    <property type="match status" value="1"/>
</dbReference>
<feature type="domain" description="Tyrosinase copper-binding" evidence="12">
    <location>
        <begin position="89"/>
        <end position="106"/>
    </location>
</feature>
<keyword evidence="8" id="KW-0470">Melanin biosynthesis</keyword>
<evidence type="ECO:0000256" key="10">
    <source>
        <dbReference type="ARBA" id="ARBA00048881"/>
    </source>
</evidence>